<dbReference type="EMBL" id="FRCY01000020">
    <property type="protein sequence ID" value="SHN32656.1"/>
    <property type="molecule type" value="Genomic_DNA"/>
</dbReference>
<organism evidence="6 7">
    <name type="scientific">Cyclobacterium lianum</name>
    <dbReference type="NCBI Taxonomy" id="388280"/>
    <lineage>
        <taxon>Bacteria</taxon>
        <taxon>Pseudomonadati</taxon>
        <taxon>Bacteroidota</taxon>
        <taxon>Cytophagia</taxon>
        <taxon>Cytophagales</taxon>
        <taxon>Cyclobacteriaceae</taxon>
        <taxon>Cyclobacterium</taxon>
    </lineage>
</organism>
<dbReference type="Gene3D" id="1.10.10.10">
    <property type="entry name" value="Winged helix-like DNA-binding domain superfamily/Winged helix DNA-binding domain"/>
    <property type="match status" value="1"/>
</dbReference>
<dbReference type="NCBIfam" id="TIGR02937">
    <property type="entry name" value="sigma70-ECF"/>
    <property type="match status" value="1"/>
</dbReference>
<accession>A0A1M7QMV1</accession>
<keyword evidence="3" id="KW-0731">Sigma factor</keyword>
<dbReference type="Pfam" id="PF08281">
    <property type="entry name" value="Sigma70_r4_2"/>
    <property type="match status" value="1"/>
</dbReference>
<dbReference type="InterPro" id="IPR014284">
    <property type="entry name" value="RNA_pol_sigma-70_dom"/>
</dbReference>
<keyword evidence="7" id="KW-1185">Reference proteome</keyword>
<protein>
    <submittedName>
        <fullName evidence="6">RNA polymerase sigma-70 factor, ECF subfamily</fullName>
    </submittedName>
</protein>
<dbReference type="GO" id="GO:0006352">
    <property type="term" value="P:DNA-templated transcription initiation"/>
    <property type="evidence" value="ECO:0007669"/>
    <property type="project" value="InterPro"/>
</dbReference>
<dbReference type="RefSeq" id="WP_073097816.1">
    <property type="nucleotide sequence ID" value="NZ_FRCY01000020.1"/>
</dbReference>
<comment type="similarity">
    <text evidence="1">Belongs to the sigma-70 factor family. ECF subfamily.</text>
</comment>
<dbReference type="OrthoDB" id="9150024at2"/>
<dbReference type="InterPro" id="IPR013324">
    <property type="entry name" value="RNA_pol_sigma_r3/r4-like"/>
</dbReference>
<evidence type="ECO:0000256" key="1">
    <source>
        <dbReference type="ARBA" id="ARBA00010641"/>
    </source>
</evidence>
<dbReference type="SUPFAM" id="SSF88946">
    <property type="entry name" value="Sigma2 domain of RNA polymerase sigma factors"/>
    <property type="match status" value="1"/>
</dbReference>
<dbReference type="InterPro" id="IPR013249">
    <property type="entry name" value="RNA_pol_sigma70_r4_t2"/>
</dbReference>
<keyword evidence="4" id="KW-0804">Transcription</keyword>
<evidence type="ECO:0000259" key="5">
    <source>
        <dbReference type="Pfam" id="PF08281"/>
    </source>
</evidence>
<dbReference type="GO" id="GO:0016987">
    <property type="term" value="F:sigma factor activity"/>
    <property type="evidence" value="ECO:0007669"/>
    <property type="project" value="UniProtKB-KW"/>
</dbReference>
<dbReference type="PANTHER" id="PTHR43133:SF46">
    <property type="entry name" value="RNA POLYMERASE SIGMA-70 FACTOR ECF SUBFAMILY"/>
    <property type="match status" value="1"/>
</dbReference>
<evidence type="ECO:0000313" key="6">
    <source>
        <dbReference type="EMBL" id="SHN32656.1"/>
    </source>
</evidence>
<gene>
    <name evidence="6" type="ORF">SAMN04488057_12081</name>
</gene>
<dbReference type="SUPFAM" id="SSF88659">
    <property type="entry name" value="Sigma3 and sigma4 domains of RNA polymerase sigma factors"/>
    <property type="match status" value="1"/>
</dbReference>
<feature type="domain" description="RNA polymerase sigma factor 70 region 4 type 2" evidence="5">
    <location>
        <begin position="150"/>
        <end position="203"/>
    </location>
</feature>
<dbReference type="Gene3D" id="1.10.1740.10">
    <property type="match status" value="1"/>
</dbReference>
<dbReference type="InterPro" id="IPR039425">
    <property type="entry name" value="RNA_pol_sigma-70-like"/>
</dbReference>
<dbReference type="GO" id="GO:0003677">
    <property type="term" value="F:DNA binding"/>
    <property type="evidence" value="ECO:0007669"/>
    <property type="project" value="InterPro"/>
</dbReference>
<keyword evidence="2" id="KW-0805">Transcription regulation</keyword>
<proteinExistence type="inferred from homology"/>
<dbReference type="AlphaFoldDB" id="A0A1M7QMV1"/>
<evidence type="ECO:0000256" key="2">
    <source>
        <dbReference type="ARBA" id="ARBA00023015"/>
    </source>
</evidence>
<dbReference type="InterPro" id="IPR036388">
    <property type="entry name" value="WH-like_DNA-bd_sf"/>
</dbReference>
<dbReference type="InterPro" id="IPR013325">
    <property type="entry name" value="RNA_pol_sigma_r2"/>
</dbReference>
<dbReference type="Proteomes" id="UP000184513">
    <property type="component" value="Unassembled WGS sequence"/>
</dbReference>
<sequence length="211" mass="24667">MKPEKKEMLSASHLVLPLNESESLLKFESKTDEEVWNAFDRGNELAFNYIYRVHVKAMFRYGSQITCDSGLIKDCVQNIFIQLRDKRGSLNSVSHIKGYLFKSLQREIIRKLRKETKLGRDGMDQKETYFPITLSHESILIQREKDEEIRQEVRNALKALTVRQRQAILLLYEEGMSYKEIADIMEFSEVKSARKIIYRGLATLKGILKKT</sequence>
<reference evidence="6 7" key="1">
    <citation type="submission" date="2016-11" db="EMBL/GenBank/DDBJ databases">
        <authorList>
            <person name="Jaros S."/>
            <person name="Januszkiewicz K."/>
            <person name="Wedrychowicz H."/>
        </authorList>
    </citation>
    <scope>NUCLEOTIDE SEQUENCE [LARGE SCALE GENOMIC DNA]</scope>
    <source>
        <strain evidence="6 7">CGMCC 1.6102</strain>
    </source>
</reference>
<name>A0A1M7QMV1_9BACT</name>
<evidence type="ECO:0000313" key="7">
    <source>
        <dbReference type="Proteomes" id="UP000184513"/>
    </source>
</evidence>
<evidence type="ECO:0000256" key="4">
    <source>
        <dbReference type="ARBA" id="ARBA00023163"/>
    </source>
</evidence>
<dbReference type="CDD" id="cd06171">
    <property type="entry name" value="Sigma70_r4"/>
    <property type="match status" value="1"/>
</dbReference>
<evidence type="ECO:0000256" key="3">
    <source>
        <dbReference type="ARBA" id="ARBA00023082"/>
    </source>
</evidence>
<dbReference type="STRING" id="388280.SAMN04488057_12081"/>
<dbReference type="PANTHER" id="PTHR43133">
    <property type="entry name" value="RNA POLYMERASE ECF-TYPE SIGMA FACTO"/>
    <property type="match status" value="1"/>
</dbReference>